<evidence type="ECO:0000256" key="5">
    <source>
        <dbReference type="ARBA" id="ARBA00022692"/>
    </source>
</evidence>
<sequence length="459" mass="48527">MASPQARLTHGSVGRHLVDMAVPVLFGIFTMMGQAFADMWFIGRVGDRELAALSFAFPILMIVTSVAIGLGAGTSSVVARAIGAHNHRRARRLATDSLILSFGITAMVSALGFFTIEPLFTLLGAPAEMIPLIAGYMTILYAGVPFVVVGMVGMSSMRATGDTRLPSMLMVIASVANVILDPILIFGFGPVPAMGLNGAAMAALLSRAAIFAGTLYFMRMRLDLLTFNKPDPGELRSSWADVLHVGIPAAATNAIIPIATGVITAMLARYGPEAVAGFGVASRVESLTLVLFYALSAVIGPFVGQNIAAGRADRIFEALRLCMLFCVGTGLAVAVLLALSGEWLPTLFSDNPEVTKVSTLYLMIAPISYGAYGMVMIMNASFNGMGKPMPAVHISVSRMALIYVPLAFVANRFFGITGIFVAYAFANIVSGVIAYIWARASVQEQCDIHAEPLIVAETV</sequence>
<keyword evidence="7" id="KW-0406">Ion transport</keyword>
<dbReference type="GO" id="GO:0042910">
    <property type="term" value="F:xenobiotic transmembrane transporter activity"/>
    <property type="evidence" value="ECO:0007669"/>
    <property type="project" value="InterPro"/>
</dbReference>
<evidence type="ECO:0000313" key="11">
    <source>
        <dbReference type="EMBL" id="VUX55379.1"/>
    </source>
</evidence>
<dbReference type="NCBIfam" id="TIGR00797">
    <property type="entry name" value="matE"/>
    <property type="match status" value="1"/>
</dbReference>
<dbReference type="EMBL" id="LR633967">
    <property type="protein sequence ID" value="VUX55379.1"/>
    <property type="molecule type" value="Genomic_DNA"/>
</dbReference>
<keyword evidence="2" id="KW-0813">Transport</keyword>
<feature type="transmembrane region" description="Helical" evidence="10">
    <location>
        <begin position="239"/>
        <end position="267"/>
    </location>
</feature>
<dbReference type="GO" id="GO:0006811">
    <property type="term" value="P:monoatomic ion transport"/>
    <property type="evidence" value="ECO:0007669"/>
    <property type="project" value="UniProtKB-KW"/>
</dbReference>
<dbReference type="PANTHER" id="PTHR43298">
    <property type="entry name" value="MULTIDRUG RESISTANCE PROTEIN NORM-RELATED"/>
    <property type="match status" value="1"/>
</dbReference>
<feature type="transmembrane region" description="Helical" evidence="10">
    <location>
        <begin position="132"/>
        <end position="153"/>
    </location>
</feature>
<evidence type="ECO:0000256" key="8">
    <source>
        <dbReference type="ARBA" id="ARBA00023136"/>
    </source>
</evidence>
<dbReference type="InterPro" id="IPR048279">
    <property type="entry name" value="MdtK-like"/>
</dbReference>
<feature type="transmembrane region" description="Helical" evidence="10">
    <location>
        <begin position="165"/>
        <end position="188"/>
    </location>
</feature>
<evidence type="ECO:0000256" key="3">
    <source>
        <dbReference type="ARBA" id="ARBA00022449"/>
    </source>
</evidence>
<feature type="transmembrane region" description="Helical" evidence="10">
    <location>
        <begin position="416"/>
        <end position="438"/>
    </location>
</feature>
<dbReference type="PIRSF" id="PIRSF006603">
    <property type="entry name" value="DinF"/>
    <property type="match status" value="1"/>
</dbReference>
<dbReference type="Pfam" id="PF01554">
    <property type="entry name" value="MatE"/>
    <property type="match status" value="2"/>
</dbReference>
<dbReference type="GO" id="GO:0015297">
    <property type="term" value="F:antiporter activity"/>
    <property type="evidence" value="ECO:0007669"/>
    <property type="project" value="UniProtKB-KW"/>
</dbReference>
<dbReference type="AlphaFoldDB" id="A0A7D9D1Q0"/>
<feature type="transmembrane region" description="Helical" evidence="10">
    <location>
        <begin position="98"/>
        <end position="120"/>
    </location>
</feature>
<dbReference type="GO" id="GO:0005886">
    <property type="term" value="C:plasma membrane"/>
    <property type="evidence" value="ECO:0007669"/>
    <property type="project" value="UniProtKB-SubCell"/>
</dbReference>
<feature type="transmembrane region" description="Helical" evidence="10">
    <location>
        <begin position="55"/>
        <end position="78"/>
    </location>
</feature>
<proteinExistence type="predicted"/>
<name>A0A7D9D1Q0_9GAMM</name>
<feature type="transmembrane region" description="Helical" evidence="10">
    <location>
        <begin position="287"/>
        <end position="309"/>
    </location>
</feature>
<feature type="transmembrane region" description="Helical" evidence="10">
    <location>
        <begin position="391"/>
        <end position="410"/>
    </location>
</feature>
<evidence type="ECO:0000256" key="1">
    <source>
        <dbReference type="ARBA" id="ARBA00004429"/>
    </source>
</evidence>
<gene>
    <name evidence="11" type="ORF">JTBM06_V1_20003</name>
</gene>
<protein>
    <recommendedName>
        <fullName evidence="9">Multidrug-efflux transporter</fullName>
    </recommendedName>
</protein>
<dbReference type="InterPro" id="IPR050222">
    <property type="entry name" value="MATE_MdtK"/>
</dbReference>
<keyword evidence="5 10" id="KW-0812">Transmembrane</keyword>
<evidence type="ECO:0000256" key="2">
    <source>
        <dbReference type="ARBA" id="ARBA00022448"/>
    </source>
</evidence>
<feature type="transmembrane region" description="Helical" evidence="10">
    <location>
        <begin position="321"/>
        <end position="340"/>
    </location>
</feature>
<dbReference type="PANTHER" id="PTHR43298:SF2">
    <property type="entry name" value="FMN_FAD EXPORTER YEEO-RELATED"/>
    <property type="match status" value="1"/>
</dbReference>
<keyword evidence="3" id="KW-0050">Antiport</keyword>
<comment type="subcellular location">
    <subcellularLocation>
        <location evidence="1">Cell inner membrane</location>
        <topology evidence="1">Multi-pass membrane protein</topology>
    </subcellularLocation>
</comment>
<keyword evidence="6 10" id="KW-1133">Transmembrane helix</keyword>
<keyword evidence="4" id="KW-1003">Cell membrane</keyword>
<evidence type="ECO:0000256" key="10">
    <source>
        <dbReference type="SAM" id="Phobius"/>
    </source>
</evidence>
<evidence type="ECO:0000256" key="7">
    <source>
        <dbReference type="ARBA" id="ARBA00023065"/>
    </source>
</evidence>
<evidence type="ECO:0000256" key="9">
    <source>
        <dbReference type="ARBA" id="ARBA00031636"/>
    </source>
</evidence>
<dbReference type="InterPro" id="IPR002528">
    <property type="entry name" value="MATE_fam"/>
</dbReference>
<feature type="transmembrane region" description="Helical" evidence="10">
    <location>
        <begin position="194"/>
        <end position="218"/>
    </location>
</feature>
<reference evidence="11" key="1">
    <citation type="submission" date="2019-07" db="EMBL/GenBank/DDBJ databases">
        <authorList>
            <person name="Weber M."/>
            <person name="Kostadinov I."/>
            <person name="Kostadinov D I."/>
        </authorList>
    </citation>
    <scope>NUCLEOTIDE SEQUENCE</scope>
    <source>
        <strain evidence="11">Gfbio:sag-sample-m06:053724c1-46a9-4a36-b237-ea2bf867836b</strain>
    </source>
</reference>
<accession>A0A7D9D1Q0</accession>
<evidence type="ECO:0000256" key="6">
    <source>
        <dbReference type="ARBA" id="ARBA00022989"/>
    </source>
</evidence>
<keyword evidence="8 10" id="KW-0472">Membrane</keyword>
<organism evidence="11">
    <name type="scientific">uncultured Woeseiaceae bacterium</name>
    <dbReference type="NCBI Taxonomy" id="1983305"/>
    <lineage>
        <taxon>Bacteria</taxon>
        <taxon>Pseudomonadati</taxon>
        <taxon>Pseudomonadota</taxon>
        <taxon>Gammaproteobacteria</taxon>
        <taxon>Woeseiales</taxon>
        <taxon>Woeseiaceae</taxon>
        <taxon>environmental samples</taxon>
    </lineage>
</organism>
<feature type="transmembrane region" description="Helical" evidence="10">
    <location>
        <begin position="21"/>
        <end position="43"/>
    </location>
</feature>
<feature type="transmembrane region" description="Helical" evidence="10">
    <location>
        <begin position="360"/>
        <end position="379"/>
    </location>
</feature>
<evidence type="ECO:0000256" key="4">
    <source>
        <dbReference type="ARBA" id="ARBA00022475"/>
    </source>
</evidence>